<evidence type="ECO:0000256" key="1">
    <source>
        <dbReference type="ARBA" id="ARBA00001936"/>
    </source>
</evidence>
<dbReference type="Proteomes" id="UP000284006">
    <property type="component" value="Unassembled WGS sequence"/>
</dbReference>
<dbReference type="PANTHER" id="PTHR43237:SF4">
    <property type="entry name" value="NADP-DEPENDENT MALIC ENZYME"/>
    <property type="match status" value="1"/>
</dbReference>
<evidence type="ECO:0000256" key="5">
    <source>
        <dbReference type="ARBA" id="ARBA00022723"/>
    </source>
</evidence>
<dbReference type="Gene3D" id="3.40.50.10380">
    <property type="entry name" value="Malic enzyme, N-terminal domain"/>
    <property type="match status" value="1"/>
</dbReference>
<proteinExistence type="inferred from homology"/>
<feature type="binding site" evidence="9">
    <location>
        <position position="147"/>
    </location>
    <ligand>
        <name>a divalent metal cation</name>
        <dbReference type="ChEBI" id="CHEBI:60240"/>
    </ligand>
</feature>
<dbReference type="InterPro" id="IPR042113">
    <property type="entry name" value="P_AcTrfase_dom1"/>
</dbReference>
<dbReference type="Gene3D" id="3.40.50.10750">
    <property type="entry name" value="Isocitrate/Isopropylmalate dehydrogenase-like"/>
    <property type="match status" value="1"/>
</dbReference>
<dbReference type="InterPro" id="IPR012301">
    <property type="entry name" value="Malic_N_dom"/>
</dbReference>
<dbReference type="InterPro" id="IPR012302">
    <property type="entry name" value="Malic_NAD-bd"/>
</dbReference>
<comment type="cofactor">
    <cofactor evidence="2">
        <name>Mg(2+)</name>
        <dbReference type="ChEBI" id="CHEBI:18420"/>
    </cofactor>
</comment>
<evidence type="ECO:0000256" key="8">
    <source>
        <dbReference type="PIRSR" id="PIRSR036684-1"/>
    </source>
</evidence>
<dbReference type="GO" id="GO:0006108">
    <property type="term" value="P:malate metabolic process"/>
    <property type="evidence" value="ECO:0007669"/>
    <property type="project" value="InterPro"/>
</dbReference>
<dbReference type="Pfam" id="PF00390">
    <property type="entry name" value="malic"/>
    <property type="match status" value="1"/>
</dbReference>
<dbReference type="InterPro" id="IPR012188">
    <property type="entry name" value="ME_PTA"/>
</dbReference>
<comment type="cofactor">
    <cofactor evidence="1">
        <name>Mn(2+)</name>
        <dbReference type="ChEBI" id="CHEBI:29035"/>
    </cofactor>
</comment>
<dbReference type="SMART" id="SM01274">
    <property type="entry name" value="malic"/>
    <property type="match status" value="1"/>
</dbReference>
<dbReference type="InterPro" id="IPR037062">
    <property type="entry name" value="Malic_N_dom_sf"/>
</dbReference>
<dbReference type="Gene3D" id="3.40.50.10950">
    <property type="match status" value="1"/>
</dbReference>
<dbReference type="SUPFAM" id="SSF51735">
    <property type="entry name" value="NAD(P)-binding Rossmann-fold domains"/>
    <property type="match status" value="1"/>
</dbReference>
<evidence type="ECO:0000256" key="4">
    <source>
        <dbReference type="ARBA" id="ARBA00008756"/>
    </source>
</evidence>
<dbReference type="InterPro" id="IPR045213">
    <property type="entry name" value="Malic_NAD-bd_bact_type"/>
</dbReference>
<protein>
    <submittedName>
        <fullName evidence="13">NADP-dependent malic enzyme</fullName>
    </submittedName>
</protein>
<feature type="domain" description="Malic enzyme NAD-binding" evidence="11">
    <location>
        <begin position="173"/>
        <end position="410"/>
    </location>
</feature>
<keyword evidence="6" id="KW-0560">Oxidoreductase</keyword>
<reference evidence="13 14" key="1">
    <citation type="submission" date="2018-09" db="EMBL/GenBank/DDBJ databases">
        <authorList>
            <person name="Zhu H."/>
        </authorList>
    </citation>
    <scope>NUCLEOTIDE SEQUENCE [LARGE SCALE GENOMIC DNA]</scope>
    <source>
        <strain evidence="13 14">K1S02-61</strain>
    </source>
</reference>
<dbReference type="PIRSF" id="PIRSF036684">
    <property type="entry name" value="ME_PTA"/>
    <property type="match status" value="1"/>
</dbReference>
<keyword evidence="10" id="KW-0521">NADP</keyword>
<feature type="domain" description="Malic enzyme N-terminal" evidence="12">
    <location>
        <begin position="28"/>
        <end position="161"/>
    </location>
</feature>
<feature type="binding site" evidence="10">
    <location>
        <position position="172"/>
    </location>
    <ligand>
        <name>a divalent metal cation</name>
        <dbReference type="ChEBI" id="CHEBI:60240"/>
    </ligand>
</feature>
<accession>A0A418XRX7</accession>
<dbReference type="GO" id="GO:0051287">
    <property type="term" value="F:NAD binding"/>
    <property type="evidence" value="ECO:0007669"/>
    <property type="project" value="InterPro"/>
</dbReference>
<keyword evidence="14" id="KW-1185">Reference proteome</keyword>
<keyword evidence="7" id="KW-0511">Multifunctional enzyme</keyword>
<dbReference type="SUPFAM" id="SSF53659">
    <property type="entry name" value="Isocitrate/Isopropylmalate dehydrogenase-like"/>
    <property type="match status" value="1"/>
</dbReference>
<dbReference type="GO" id="GO:0016616">
    <property type="term" value="F:oxidoreductase activity, acting on the CH-OH group of donors, NAD or NADP as acceptor"/>
    <property type="evidence" value="ECO:0007669"/>
    <property type="project" value="InterPro"/>
</dbReference>
<comment type="similarity">
    <text evidence="3">In the N-terminal section; belongs to the malic enzymes family.</text>
</comment>
<name>A0A418XRX7_9BURK</name>
<dbReference type="RefSeq" id="WP_119811390.1">
    <property type="nucleotide sequence ID" value="NZ_QYUP01000119.1"/>
</dbReference>
<dbReference type="GO" id="GO:0016746">
    <property type="term" value="F:acyltransferase activity"/>
    <property type="evidence" value="ECO:0007669"/>
    <property type="project" value="InterPro"/>
</dbReference>
<dbReference type="GO" id="GO:0004470">
    <property type="term" value="F:malic enzyme activity"/>
    <property type="evidence" value="ECO:0007669"/>
    <property type="project" value="InterPro"/>
</dbReference>
<dbReference type="InterPro" id="IPR042112">
    <property type="entry name" value="P_AcTrfase_dom2"/>
</dbReference>
<keyword evidence="5 9" id="KW-0479">Metal-binding</keyword>
<dbReference type="Pfam" id="PF01515">
    <property type="entry name" value="PTA_PTB"/>
    <property type="match status" value="1"/>
</dbReference>
<dbReference type="InterPro" id="IPR036291">
    <property type="entry name" value="NAD(P)-bd_dom_sf"/>
</dbReference>
<organism evidence="13 14">
    <name type="scientific">Massilia cavernae</name>
    <dbReference type="NCBI Taxonomy" id="2320864"/>
    <lineage>
        <taxon>Bacteria</taxon>
        <taxon>Pseudomonadati</taxon>
        <taxon>Pseudomonadota</taxon>
        <taxon>Betaproteobacteria</taxon>
        <taxon>Burkholderiales</taxon>
        <taxon>Oxalobacteraceae</taxon>
        <taxon>Telluria group</taxon>
        <taxon>Massilia</taxon>
    </lineage>
</organism>
<dbReference type="FunFam" id="3.40.50.10380:FF:000003">
    <property type="entry name" value="NADP-dependent malic enzyme"/>
    <property type="match status" value="1"/>
</dbReference>
<dbReference type="InterPro" id="IPR051674">
    <property type="entry name" value="Malate_Decarboxylase"/>
</dbReference>
<sequence length="770" mass="83876">MDSSSDKKEELRQQLRLAALEYHEIPRPGKISVTPTKQLTNQRDLALAYSPGVAAPCEEIVKDPANAFKYTARGNLVAVITNGTAVLGLGNIGALASKPVMEGKGVLFKKFAAVDVFDIEINESDPDKLVDIIASLEPTFGGINLEDIKAPECFYIERKLRERMNIPVFHDDQHGTAIIVGAAILNGIKVVGKNLKDCKMVVSGAGAAALACLDLIVDLGFPIGNITVTDLAGVVYKGRTELMDPDKERFAQDTTVRTLAEAIPGADIFLGLSAGGVLKPEMVAKMAPNPLILALANPTPEILPEEVRAVRSDAVIATGRSDYPNQVNNVLCFPYIFRGALDCGATTITREMEIAVVHAIADLAHAEQSDVVATTYGIKNLSFGPEYLIPMPFDPRLLMQIAPAVARAAHESGVATRPIADLQAYADSLQQFVYRSGTFMKPLFATAKAAPPELKRIVYAEGEDERVLRAVQIVVDERLARPILVGRPSVLEKRIERFGLRLKLGENFDIINPDHDDRYRDYWQTYHEMGCRKGVTEEWAKLEMRRRHTLIGAMMIHKGHADGMICGTFGTTALHLHYIDQVLGKRAGANVYAAMNFLILPERQLAMTDTHVNENPSAEQLAEITILAAEEMCRFGLSPRAALLSHSNFGSSNSESARKMREVLALVQQRAPWLEVDGEMHGDAALDSKLRMKQMPQSTLKGDANLLVMPNIDAANISYNLLKTAAGNGIAIGPVLMGCAKPVHILTPSATVRRIVNMTALCVVDAVAQR</sequence>
<feature type="binding site" evidence="10">
    <location>
        <position position="297"/>
    </location>
    <ligand>
        <name>a divalent metal cation</name>
        <dbReference type="ChEBI" id="CHEBI:60240"/>
    </ligand>
</feature>
<dbReference type="SMART" id="SM00919">
    <property type="entry name" value="Malic_M"/>
    <property type="match status" value="1"/>
</dbReference>
<feature type="binding site" evidence="9">
    <location>
        <position position="146"/>
    </location>
    <ligand>
        <name>a divalent metal cation</name>
        <dbReference type="ChEBI" id="CHEBI:60240"/>
    </ligand>
</feature>
<dbReference type="EMBL" id="QYUP01000119">
    <property type="protein sequence ID" value="RJG15275.1"/>
    <property type="molecule type" value="Genomic_DNA"/>
</dbReference>
<evidence type="ECO:0000313" key="13">
    <source>
        <dbReference type="EMBL" id="RJG15275.1"/>
    </source>
</evidence>
<dbReference type="Pfam" id="PF03949">
    <property type="entry name" value="Malic_M"/>
    <property type="match status" value="1"/>
</dbReference>
<dbReference type="Gene3D" id="3.40.50.720">
    <property type="entry name" value="NAD(P)-binding Rossmann-like Domain"/>
    <property type="match status" value="1"/>
</dbReference>
<evidence type="ECO:0000256" key="9">
    <source>
        <dbReference type="PIRSR" id="PIRSR036684-2"/>
    </source>
</evidence>
<evidence type="ECO:0000259" key="12">
    <source>
        <dbReference type="SMART" id="SM01274"/>
    </source>
</evidence>
<evidence type="ECO:0000256" key="6">
    <source>
        <dbReference type="ARBA" id="ARBA00023002"/>
    </source>
</evidence>
<dbReference type="InterPro" id="IPR002505">
    <property type="entry name" value="PTA_PTB"/>
</dbReference>
<evidence type="ECO:0000256" key="10">
    <source>
        <dbReference type="PIRSR" id="PIRSR036684-3"/>
    </source>
</evidence>
<evidence type="ECO:0000256" key="2">
    <source>
        <dbReference type="ARBA" id="ARBA00001946"/>
    </source>
</evidence>
<evidence type="ECO:0000259" key="11">
    <source>
        <dbReference type="SMART" id="SM00919"/>
    </source>
</evidence>
<evidence type="ECO:0000256" key="7">
    <source>
        <dbReference type="ARBA" id="ARBA00023268"/>
    </source>
</evidence>
<dbReference type="AlphaFoldDB" id="A0A418XRX7"/>
<dbReference type="NCBIfam" id="NF009501">
    <property type="entry name" value="PRK12861.1"/>
    <property type="match status" value="1"/>
</dbReference>
<evidence type="ECO:0000256" key="3">
    <source>
        <dbReference type="ARBA" id="ARBA00007686"/>
    </source>
</evidence>
<dbReference type="SUPFAM" id="SSF53223">
    <property type="entry name" value="Aminoacid dehydrogenase-like, N-terminal domain"/>
    <property type="match status" value="1"/>
</dbReference>
<comment type="caution">
    <text evidence="13">The sequence shown here is derived from an EMBL/GenBank/DDBJ whole genome shotgun (WGS) entry which is preliminary data.</text>
</comment>
<feature type="binding site" evidence="10">
    <location>
        <begin position="86"/>
        <end position="93"/>
    </location>
    <ligand>
        <name>NADP(+)</name>
        <dbReference type="ChEBI" id="CHEBI:58349"/>
    </ligand>
</feature>
<dbReference type="GO" id="GO:0046872">
    <property type="term" value="F:metal ion binding"/>
    <property type="evidence" value="ECO:0007669"/>
    <property type="project" value="UniProtKB-KW"/>
</dbReference>
<dbReference type="Pfam" id="PF12434">
    <property type="entry name" value="Malate_DH"/>
    <property type="match status" value="1"/>
</dbReference>
<comment type="similarity">
    <text evidence="4">In the C-terminal section; belongs to the phosphate acetyltransferase and butyryltransferase family.</text>
</comment>
<dbReference type="InterPro" id="IPR032683">
    <property type="entry name" value="Malate_DH"/>
</dbReference>
<dbReference type="InterPro" id="IPR046346">
    <property type="entry name" value="Aminoacid_DH-like_N_sf"/>
</dbReference>
<gene>
    <name evidence="13" type="ORF">D3872_14215</name>
</gene>
<evidence type="ECO:0000313" key="14">
    <source>
        <dbReference type="Proteomes" id="UP000284006"/>
    </source>
</evidence>
<dbReference type="FunFam" id="3.40.50.720:FF:000095">
    <property type="entry name" value="NADP-dependent malic enzyme"/>
    <property type="match status" value="1"/>
</dbReference>
<dbReference type="PANTHER" id="PTHR43237">
    <property type="entry name" value="NADP-DEPENDENT MALIC ENZYME"/>
    <property type="match status" value="1"/>
</dbReference>
<dbReference type="OrthoDB" id="9805787at2"/>
<feature type="active site" description="Proton acceptor" evidence="8">
    <location>
        <position position="104"/>
    </location>
</feature>
<dbReference type="CDD" id="cd05311">
    <property type="entry name" value="NAD_bind_2_malic_enz"/>
    <property type="match status" value="1"/>
</dbReference>